<dbReference type="Gene3D" id="1.20.58.1520">
    <property type="match status" value="1"/>
</dbReference>
<protein>
    <submittedName>
        <fullName evidence="10">Kinesin-like protein</fullName>
    </submittedName>
</protein>
<feature type="coiled-coil region" evidence="7">
    <location>
        <begin position="676"/>
        <end position="703"/>
    </location>
</feature>
<dbReference type="GO" id="GO:0005875">
    <property type="term" value="C:microtubule associated complex"/>
    <property type="evidence" value="ECO:0007669"/>
    <property type="project" value="TreeGrafter"/>
</dbReference>
<dbReference type="GO" id="GO:0007052">
    <property type="term" value="P:mitotic spindle organization"/>
    <property type="evidence" value="ECO:0007669"/>
    <property type="project" value="TreeGrafter"/>
</dbReference>
<evidence type="ECO:0000256" key="1">
    <source>
        <dbReference type="ARBA" id="ARBA00004496"/>
    </source>
</evidence>
<dbReference type="GO" id="GO:0051231">
    <property type="term" value="P:spindle elongation"/>
    <property type="evidence" value="ECO:0007669"/>
    <property type="project" value="TreeGrafter"/>
</dbReference>
<feature type="coiled-coil region" evidence="7">
    <location>
        <begin position="1502"/>
        <end position="1549"/>
    </location>
</feature>
<name>A0A0P1AF96_PLAHL</name>
<dbReference type="GO" id="GO:0007018">
    <property type="term" value="P:microtubule-based movement"/>
    <property type="evidence" value="ECO:0007669"/>
    <property type="project" value="InterPro"/>
</dbReference>
<feature type="compositionally biased region" description="Polar residues" evidence="8">
    <location>
        <begin position="1650"/>
        <end position="1662"/>
    </location>
</feature>
<sequence>MSSPVLSPASQCSASTDSEDLSLDDNQISFSTKDVRVQPIEMSMKPRKDESVRVAVRIRPMLPRELAHNAATCVHKSKEAANTIVLNDGSERIYTFDYVFPQSANQLELYNEALDPWMASFLQGFNVTVIAYGQTGSGKTHTMGNHVHSMMSNNVLLSSLSFTDDHEELADNLDDDEGLIPRFLYQLFSKLKDHDSKYQLSVSFLEIYGEDIYDLLDSSRADRRSESLQLRESKKNGVWVQGLTEVCISTRREALQQMRRGSMQRITATTQMNERSSRSHAVYTVKLVQRVSEQKAVGKSSKSSDQQKGKSVKCTIVDMRDGEAAEQEAVIVSKLTFVDLAGSERLKKTRAEGERMKEGIQINVGLFALGNVINALGDDKRLSASHVHVPYRSSKLTRLLQDALGGNSRTLFIACVSPADYNTNETLNTLQYANRAKNIQNKAVKNIDKRSTEIVNLKAFNHILCREFVKTILSENGVTDVDARTEGCMTSSKVLAYLDKIAEIAASANVEASNDECLVIIQRLLRHLMTYLHELVPSGNYQHTLTLASSTGAKHDCCQPPDEHMDPIINSGSSIAILEDQMPDLDGAFMVPYPFENLCRILEIINCAFEMQEIKSTGKQQNDRLKAKIKHFEMRYHRQLLLRNGLVSTIERIRTWLAEHALDETPGTQLTITRSLEEAMANLKSVDVEMEELQFQKDELTREQGEQIIRSQIKWKNKQIQIERIRENSEVAATNALDIMTRRTEIKVRFDGYDLDSISDFLKEEEKEIAAFLYEDNATLSLTTPLFSREELSLSHTHEIWSMIQDQLQYANDKETLEASMSKELRKRTQLIQNITTGLKAKDGGEMTEQEFMEKNEQSLKTCEDCICYFRDAMRAKQSQRASMDKILDSIKSLELAKDVIKRLIVENYSQWRMYMVCDEEENMKRKREAEEIAFQSLETAKIAMDKKIENLEAKYLMDVQSARQMVMSFNDAVGSRTDLERFTKVQEFCDISASNESEKISVCQLAEKGEQLAIMREKLDCLQAPAMHVEMKDELNSLMKRCQEIWNELGVNENDQASRFQDMINHLVKKCSKELEGLEAARNKLHARINDTYLVVHQLEAVLQDVDRVDIDSLSSLAGPTLLEQEKYIYSRQKRLSHDFWQRVKAYLHISDGIRGLMADLQIETIDDFSHVSYEDIGWFDAEGFKLAPAELLACRQFQENEDDPDAMTKALESIGDGARISKLAEHRNEVLFEALLTEKTKRIVELQNLSEAIRTVAQSSSLSRRDIISVINALHCADGEHVSEDTNETNEVIDLSAWIFQTGGHLDVSKKTKEILSELLKEFQKIEAGRLAALEFLRRTKEEAAILLRDKRFVDSVDDQMSHFLMEDLQRNENFMDILDAGKKMLVGLKEPVKNVLCSLLSTTNDAFAAFGIDTKEHQASFYLGSKDEGQRARRALLEKYAMHSTSLMPASEDKKEGIEHCNDSLLSNLDPAFGQYCWVCSISYGKIQLQELRDSIADIDEIQCMVKSTQKRIDSLQKIMKIYTKINEFKAKIAEFETSASQKERLFGNSLRLLEEERFRKMAAKHYPNLLASLRKEVTRWLQNEDGEFNLSVLGEDLKKFILEMMNTDTGLMHLDLSTVRRSAKHPLTSSSSTSNLQISSKGSARARTQSAHVLNLET</sequence>
<dbReference type="GO" id="GO:0005737">
    <property type="term" value="C:cytoplasm"/>
    <property type="evidence" value="ECO:0007669"/>
    <property type="project" value="UniProtKB-SubCell"/>
</dbReference>
<dbReference type="InterPro" id="IPR001752">
    <property type="entry name" value="Kinesin_motor_dom"/>
</dbReference>
<keyword evidence="3 6" id="KW-0547">Nucleotide-binding</keyword>
<dbReference type="PANTHER" id="PTHR47969">
    <property type="entry name" value="CHROMOSOME-ASSOCIATED KINESIN KIF4A-RELATED"/>
    <property type="match status" value="1"/>
</dbReference>
<dbReference type="GO" id="GO:0005524">
    <property type="term" value="F:ATP binding"/>
    <property type="evidence" value="ECO:0007669"/>
    <property type="project" value="UniProtKB-UniRule"/>
</dbReference>
<evidence type="ECO:0000313" key="11">
    <source>
        <dbReference type="Proteomes" id="UP000054928"/>
    </source>
</evidence>
<proteinExistence type="inferred from homology"/>
<dbReference type="GO" id="GO:0008017">
    <property type="term" value="F:microtubule binding"/>
    <property type="evidence" value="ECO:0007669"/>
    <property type="project" value="InterPro"/>
</dbReference>
<dbReference type="InterPro" id="IPR027640">
    <property type="entry name" value="Kinesin-like_fam"/>
</dbReference>
<dbReference type="PROSITE" id="PS00411">
    <property type="entry name" value="KINESIN_MOTOR_1"/>
    <property type="match status" value="1"/>
</dbReference>
<feature type="region of interest" description="Disordered" evidence="8">
    <location>
        <begin position="1629"/>
        <end position="1662"/>
    </location>
</feature>
<dbReference type="PANTHER" id="PTHR47969:SF15">
    <property type="entry name" value="CHROMOSOME-ASSOCIATED KINESIN KIF4A-RELATED"/>
    <property type="match status" value="1"/>
</dbReference>
<reference evidence="11" key="1">
    <citation type="submission" date="2014-09" db="EMBL/GenBank/DDBJ databases">
        <authorList>
            <person name="Sharma Rahul"/>
            <person name="Thines Marco"/>
        </authorList>
    </citation>
    <scope>NUCLEOTIDE SEQUENCE [LARGE SCALE GENOMIC DNA]</scope>
</reference>
<comment type="subcellular location">
    <subcellularLocation>
        <location evidence="1">Cytoplasm</location>
    </subcellularLocation>
</comment>
<dbReference type="Pfam" id="PF00225">
    <property type="entry name" value="Kinesin"/>
    <property type="match status" value="1"/>
</dbReference>
<feature type="binding site" evidence="6">
    <location>
        <begin position="133"/>
        <end position="140"/>
    </location>
    <ligand>
        <name>ATP</name>
        <dbReference type="ChEBI" id="CHEBI:30616"/>
    </ligand>
</feature>
<dbReference type="InterPro" id="IPR036961">
    <property type="entry name" value="Kinesin_motor_dom_sf"/>
</dbReference>
<accession>A0A0P1AF96</accession>
<dbReference type="OrthoDB" id="3176171at2759"/>
<evidence type="ECO:0000256" key="2">
    <source>
        <dbReference type="ARBA" id="ARBA00022490"/>
    </source>
</evidence>
<dbReference type="SMART" id="SM00129">
    <property type="entry name" value="KISc"/>
    <property type="match status" value="1"/>
</dbReference>
<dbReference type="SUPFAM" id="SSF52540">
    <property type="entry name" value="P-loop containing nucleoside triphosphate hydrolases"/>
    <property type="match status" value="1"/>
</dbReference>
<feature type="region of interest" description="Disordered" evidence="8">
    <location>
        <begin position="1"/>
        <end position="25"/>
    </location>
</feature>
<evidence type="ECO:0000256" key="5">
    <source>
        <dbReference type="ARBA" id="ARBA00023054"/>
    </source>
</evidence>
<organism evidence="10 11">
    <name type="scientific">Plasmopara halstedii</name>
    <name type="common">Downy mildew of sunflower</name>
    <dbReference type="NCBI Taxonomy" id="4781"/>
    <lineage>
        <taxon>Eukaryota</taxon>
        <taxon>Sar</taxon>
        <taxon>Stramenopiles</taxon>
        <taxon>Oomycota</taxon>
        <taxon>Peronosporomycetes</taxon>
        <taxon>Peronosporales</taxon>
        <taxon>Peronosporaceae</taxon>
        <taxon>Plasmopara</taxon>
    </lineage>
</organism>
<keyword evidence="11" id="KW-1185">Reference proteome</keyword>
<dbReference type="GO" id="GO:0003777">
    <property type="term" value="F:microtubule motor activity"/>
    <property type="evidence" value="ECO:0007669"/>
    <property type="project" value="InterPro"/>
</dbReference>
<evidence type="ECO:0000256" key="6">
    <source>
        <dbReference type="PROSITE-ProRule" id="PRU00283"/>
    </source>
</evidence>
<keyword evidence="2" id="KW-0963">Cytoplasm</keyword>
<evidence type="ECO:0000256" key="4">
    <source>
        <dbReference type="ARBA" id="ARBA00022840"/>
    </source>
</evidence>
<dbReference type="InterPro" id="IPR019821">
    <property type="entry name" value="Kinesin_motor_CS"/>
</dbReference>
<dbReference type="Gene3D" id="3.40.850.10">
    <property type="entry name" value="Kinesin motor domain"/>
    <property type="match status" value="1"/>
</dbReference>
<dbReference type="InterPro" id="IPR027417">
    <property type="entry name" value="P-loop_NTPase"/>
</dbReference>
<keyword evidence="4 6" id="KW-0067">ATP-binding</keyword>
<evidence type="ECO:0000259" key="9">
    <source>
        <dbReference type="PROSITE" id="PS50067"/>
    </source>
</evidence>
<feature type="domain" description="Kinesin motor" evidence="9">
    <location>
        <begin position="51"/>
        <end position="439"/>
    </location>
</feature>
<feature type="compositionally biased region" description="Polar residues" evidence="8">
    <location>
        <begin position="1"/>
        <end position="16"/>
    </location>
</feature>
<comment type="similarity">
    <text evidence="6">Belongs to the TRAFAC class myosin-kinesin ATPase superfamily. Kinesin family.</text>
</comment>
<dbReference type="PRINTS" id="PR00380">
    <property type="entry name" value="KINESINHEAVY"/>
</dbReference>
<dbReference type="PROSITE" id="PS50067">
    <property type="entry name" value="KINESIN_MOTOR_2"/>
    <property type="match status" value="1"/>
</dbReference>
<evidence type="ECO:0000256" key="8">
    <source>
        <dbReference type="SAM" id="MobiDB-lite"/>
    </source>
</evidence>
<evidence type="ECO:0000313" key="10">
    <source>
        <dbReference type="EMBL" id="CEG39786.1"/>
    </source>
</evidence>
<evidence type="ECO:0000256" key="3">
    <source>
        <dbReference type="ARBA" id="ARBA00022741"/>
    </source>
</evidence>
<keyword evidence="5 7" id="KW-0175">Coiled coil</keyword>
<dbReference type="EMBL" id="CCYD01000442">
    <property type="protein sequence ID" value="CEG39786.1"/>
    <property type="molecule type" value="Genomic_DNA"/>
</dbReference>
<evidence type="ECO:0000256" key="7">
    <source>
        <dbReference type="SAM" id="Coils"/>
    </source>
</evidence>
<dbReference type="RefSeq" id="XP_024576155.1">
    <property type="nucleotide sequence ID" value="XM_024725372.1"/>
</dbReference>
<keyword evidence="6" id="KW-0505">Motor protein</keyword>
<dbReference type="Proteomes" id="UP000054928">
    <property type="component" value="Unassembled WGS sequence"/>
</dbReference>
<feature type="compositionally biased region" description="Low complexity" evidence="8">
    <location>
        <begin position="1633"/>
        <end position="1644"/>
    </location>
</feature>
<dbReference type="GeneID" id="36405077"/>
<dbReference type="Pfam" id="PF03999">
    <property type="entry name" value="MAP65_ASE1"/>
    <property type="match status" value="1"/>
</dbReference>
<dbReference type="OMA" id="NYSQWRM"/>
<dbReference type="STRING" id="4781.A0A0P1AF96"/>